<reference evidence="1" key="1">
    <citation type="submission" date="2021-06" db="EMBL/GenBank/DDBJ databases">
        <authorList>
            <person name="Kallberg Y."/>
            <person name="Tangrot J."/>
            <person name="Rosling A."/>
        </authorList>
    </citation>
    <scope>NUCLEOTIDE SEQUENCE</scope>
    <source>
        <strain evidence="1">MT106</strain>
    </source>
</reference>
<gene>
    <name evidence="1" type="ORF">AGERDE_LOCUS6259</name>
</gene>
<accession>A0A9N9FLX5</accession>
<keyword evidence="2" id="KW-1185">Reference proteome</keyword>
<dbReference type="OrthoDB" id="3361196at2759"/>
<dbReference type="Proteomes" id="UP000789831">
    <property type="component" value="Unassembled WGS sequence"/>
</dbReference>
<organism evidence="1 2">
    <name type="scientific">Ambispora gerdemannii</name>
    <dbReference type="NCBI Taxonomy" id="144530"/>
    <lineage>
        <taxon>Eukaryota</taxon>
        <taxon>Fungi</taxon>
        <taxon>Fungi incertae sedis</taxon>
        <taxon>Mucoromycota</taxon>
        <taxon>Glomeromycotina</taxon>
        <taxon>Glomeromycetes</taxon>
        <taxon>Archaeosporales</taxon>
        <taxon>Ambisporaceae</taxon>
        <taxon>Ambispora</taxon>
    </lineage>
</organism>
<comment type="caution">
    <text evidence="1">The sequence shown here is derived from an EMBL/GenBank/DDBJ whole genome shotgun (WGS) entry which is preliminary data.</text>
</comment>
<name>A0A9N9FLX5_9GLOM</name>
<proteinExistence type="predicted"/>
<evidence type="ECO:0000313" key="1">
    <source>
        <dbReference type="EMBL" id="CAG8542552.1"/>
    </source>
</evidence>
<sequence length="94" mass="9786">MRPMPKELRLCILVSKIRKHLSKPLQRKTNQTNTALNTPVPPTVDAIRSACASMSAITGNASGYDAANSANGGMCGPGGGGNNGILLFITKGVY</sequence>
<evidence type="ECO:0000313" key="2">
    <source>
        <dbReference type="Proteomes" id="UP000789831"/>
    </source>
</evidence>
<dbReference type="AlphaFoldDB" id="A0A9N9FLX5"/>
<protein>
    <submittedName>
        <fullName evidence="1">2082_t:CDS:1</fullName>
    </submittedName>
</protein>
<dbReference type="EMBL" id="CAJVPL010000948">
    <property type="protein sequence ID" value="CAG8542552.1"/>
    <property type="molecule type" value="Genomic_DNA"/>
</dbReference>